<dbReference type="PROSITE" id="PS01124">
    <property type="entry name" value="HTH_ARAC_FAMILY_2"/>
    <property type="match status" value="1"/>
</dbReference>
<accession>A0A5C6CQR8</accession>
<dbReference type="OrthoDB" id="9795616at2"/>
<dbReference type="Pfam" id="PF12833">
    <property type="entry name" value="HTH_18"/>
    <property type="match status" value="1"/>
</dbReference>
<dbReference type="SUPFAM" id="SSF53822">
    <property type="entry name" value="Periplasmic binding protein-like I"/>
    <property type="match status" value="1"/>
</dbReference>
<dbReference type="Gene3D" id="1.10.10.60">
    <property type="entry name" value="Homeodomain-like"/>
    <property type="match status" value="1"/>
</dbReference>
<keyword evidence="6" id="KW-1185">Reference proteome</keyword>
<feature type="domain" description="HTH araC/xylS-type" evidence="4">
    <location>
        <begin position="296"/>
        <end position="394"/>
    </location>
</feature>
<keyword evidence="3" id="KW-0804">Transcription</keyword>
<evidence type="ECO:0000259" key="4">
    <source>
        <dbReference type="PROSITE" id="PS01124"/>
    </source>
</evidence>
<dbReference type="InterPro" id="IPR046335">
    <property type="entry name" value="LacI/GalR-like_sensor"/>
</dbReference>
<dbReference type="InterPro" id="IPR028082">
    <property type="entry name" value="Peripla_BP_I"/>
</dbReference>
<comment type="caution">
    <text evidence="5">The sequence shown here is derived from an EMBL/GenBank/DDBJ whole genome shotgun (WGS) entry which is preliminary data.</text>
</comment>
<evidence type="ECO:0000256" key="3">
    <source>
        <dbReference type="ARBA" id="ARBA00023163"/>
    </source>
</evidence>
<dbReference type="SMART" id="SM00342">
    <property type="entry name" value="HTH_ARAC"/>
    <property type="match status" value="1"/>
</dbReference>
<organism evidence="5 6">
    <name type="scientific">Novipirellula galeiformis</name>
    <dbReference type="NCBI Taxonomy" id="2528004"/>
    <lineage>
        <taxon>Bacteria</taxon>
        <taxon>Pseudomonadati</taxon>
        <taxon>Planctomycetota</taxon>
        <taxon>Planctomycetia</taxon>
        <taxon>Pirellulales</taxon>
        <taxon>Pirellulaceae</taxon>
        <taxon>Novipirellula</taxon>
    </lineage>
</organism>
<dbReference type="Proteomes" id="UP000316304">
    <property type="component" value="Unassembled WGS sequence"/>
</dbReference>
<name>A0A5C6CQR8_9BACT</name>
<evidence type="ECO:0000256" key="1">
    <source>
        <dbReference type="ARBA" id="ARBA00023015"/>
    </source>
</evidence>
<dbReference type="PANTHER" id="PTHR30146:SF24">
    <property type="entry name" value="XYLOSE OPERON REGULATORY PROTEIN"/>
    <property type="match status" value="1"/>
</dbReference>
<dbReference type="Pfam" id="PF13377">
    <property type="entry name" value="Peripla_BP_3"/>
    <property type="match status" value="1"/>
</dbReference>
<dbReference type="Gene3D" id="3.40.50.2300">
    <property type="match status" value="2"/>
</dbReference>
<evidence type="ECO:0000313" key="6">
    <source>
        <dbReference type="Proteomes" id="UP000316304"/>
    </source>
</evidence>
<dbReference type="GO" id="GO:0003700">
    <property type="term" value="F:DNA-binding transcription factor activity"/>
    <property type="evidence" value="ECO:0007669"/>
    <property type="project" value="InterPro"/>
</dbReference>
<keyword evidence="1" id="KW-0805">Transcription regulation</keyword>
<sequence length="396" mass="44967">MPNQRTDTPASHGERSVAILFDPEGTWSLAAIEGIAEYATRHGGWRLLCAPRDAQGRLQLPPGWRGDGILSRFLSHQARRQHLSYKIPIVDLETITFGTYNPLIANVVTDDEARAELIVKHLLSLERDRIACFNPPHPQYSQKRFEQVQEHLQQAGQECDLFWKYQDRVWFRYDWETQQNLIKTWLLKLPADTAVFTADGRQGRLVTEWCHFLKIRVPDDIAVLTGDDDGLLSSISSPPLSGVVLASKQHGFEAAALLDQMMDGAAAPKQPIRIKPLHISVRQSTDILNYDRPEIVQAIRFIRQNASLGINVSDVLNHIPISRRSLEQQFLETIGHTLGHEIRKVRFEKAQTQLANTDMTIEQIAASCGYSSASQLCRMFQKMLGETPLSYRKRKQ</sequence>
<dbReference type="InterPro" id="IPR018060">
    <property type="entry name" value="HTH_AraC"/>
</dbReference>
<reference evidence="5 6" key="1">
    <citation type="submission" date="2019-02" db="EMBL/GenBank/DDBJ databases">
        <title>Deep-cultivation of Planctomycetes and their phenomic and genomic characterization uncovers novel biology.</title>
        <authorList>
            <person name="Wiegand S."/>
            <person name="Jogler M."/>
            <person name="Boedeker C."/>
            <person name="Pinto D."/>
            <person name="Vollmers J."/>
            <person name="Rivas-Marin E."/>
            <person name="Kohn T."/>
            <person name="Peeters S.H."/>
            <person name="Heuer A."/>
            <person name="Rast P."/>
            <person name="Oberbeckmann S."/>
            <person name="Bunk B."/>
            <person name="Jeske O."/>
            <person name="Meyerdierks A."/>
            <person name="Storesund J.E."/>
            <person name="Kallscheuer N."/>
            <person name="Luecker S."/>
            <person name="Lage O.M."/>
            <person name="Pohl T."/>
            <person name="Merkel B.J."/>
            <person name="Hornburger P."/>
            <person name="Mueller R.-W."/>
            <person name="Bruemmer F."/>
            <person name="Labrenz M."/>
            <person name="Spormann A.M."/>
            <person name="Op Den Camp H."/>
            <person name="Overmann J."/>
            <person name="Amann R."/>
            <person name="Jetten M.S.M."/>
            <person name="Mascher T."/>
            <person name="Medema M.H."/>
            <person name="Devos D.P."/>
            <person name="Kaster A.-K."/>
            <person name="Ovreas L."/>
            <person name="Rohde M."/>
            <person name="Galperin M.Y."/>
            <person name="Jogler C."/>
        </authorList>
    </citation>
    <scope>NUCLEOTIDE SEQUENCE [LARGE SCALE GENOMIC DNA]</scope>
    <source>
        <strain evidence="5 6">Pla52o</strain>
    </source>
</reference>
<dbReference type="GO" id="GO:0000976">
    <property type="term" value="F:transcription cis-regulatory region binding"/>
    <property type="evidence" value="ECO:0007669"/>
    <property type="project" value="TreeGrafter"/>
</dbReference>
<dbReference type="InterPro" id="IPR009057">
    <property type="entry name" value="Homeodomain-like_sf"/>
</dbReference>
<dbReference type="RefSeq" id="WP_146593854.1">
    <property type="nucleotide sequence ID" value="NZ_SJPT01000002.1"/>
</dbReference>
<dbReference type="EMBL" id="SJPT01000002">
    <property type="protein sequence ID" value="TWU25179.1"/>
    <property type="molecule type" value="Genomic_DNA"/>
</dbReference>
<proteinExistence type="predicted"/>
<gene>
    <name evidence="5" type="primary">xylR_2</name>
    <name evidence="5" type="ORF">Pla52o_14770</name>
</gene>
<dbReference type="PANTHER" id="PTHR30146">
    <property type="entry name" value="LACI-RELATED TRANSCRIPTIONAL REPRESSOR"/>
    <property type="match status" value="1"/>
</dbReference>
<protein>
    <submittedName>
        <fullName evidence="5">Xylose operon regulatory protein</fullName>
    </submittedName>
</protein>
<dbReference type="AlphaFoldDB" id="A0A5C6CQR8"/>
<evidence type="ECO:0000256" key="2">
    <source>
        <dbReference type="ARBA" id="ARBA00023125"/>
    </source>
</evidence>
<evidence type="ECO:0000313" key="5">
    <source>
        <dbReference type="EMBL" id="TWU25179.1"/>
    </source>
</evidence>
<keyword evidence="2" id="KW-0238">DNA-binding</keyword>
<dbReference type="SUPFAM" id="SSF46689">
    <property type="entry name" value="Homeodomain-like"/>
    <property type="match status" value="1"/>
</dbReference>